<dbReference type="Pfam" id="PF02566">
    <property type="entry name" value="OsmC"/>
    <property type="match status" value="1"/>
</dbReference>
<dbReference type="Gene3D" id="3.30.300.20">
    <property type="match status" value="1"/>
</dbReference>
<comment type="caution">
    <text evidence="1">The sequence shown here is derived from an EMBL/GenBank/DDBJ whole genome shotgun (WGS) entry which is preliminary data.</text>
</comment>
<dbReference type="InterPro" id="IPR003718">
    <property type="entry name" value="OsmC/Ohr_fam"/>
</dbReference>
<gene>
    <name evidence="1" type="ORF">C498_15745</name>
</gene>
<dbReference type="InterPro" id="IPR036102">
    <property type="entry name" value="OsmC/Ohrsf"/>
</dbReference>
<evidence type="ECO:0000313" key="2">
    <source>
        <dbReference type="Proteomes" id="UP000011532"/>
    </source>
</evidence>
<accession>A0A384L4C7</accession>
<dbReference type="PANTHER" id="PTHR35368">
    <property type="entry name" value="HYDROPEROXIDE REDUCTASE"/>
    <property type="match status" value="1"/>
</dbReference>
<dbReference type="SUPFAM" id="SSF82784">
    <property type="entry name" value="OsmC-like"/>
    <property type="match status" value="1"/>
</dbReference>
<dbReference type="EMBL" id="AOHU01000098">
    <property type="protein sequence ID" value="ELY26143.1"/>
    <property type="molecule type" value="Genomic_DNA"/>
</dbReference>
<evidence type="ECO:0000313" key="1">
    <source>
        <dbReference type="EMBL" id="ELY26143.1"/>
    </source>
</evidence>
<reference evidence="2" key="1">
    <citation type="submission" date="2012-11" db="EMBL/GenBank/DDBJ databases">
        <authorList>
            <person name="Becker E.A."/>
            <person name="Seitzer P."/>
            <person name="Tritt A."/>
            <person name="Larsen D."/>
            <person name="Yao A."/>
            <person name="Wu D."/>
            <person name="Darling A."/>
            <person name="Eisen J.A."/>
            <person name="Facciotti M.T."/>
        </authorList>
    </citation>
    <scope>NUCLEOTIDE SEQUENCE [LARGE SCALE GENOMIC DNA]</scope>
    <source>
        <strain evidence="2">ATCC 29605 / DSM 3757 / JCM 8879 / NBRC 14742 / NCIMB 2012 / VKM B-1768 / DS2</strain>
    </source>
</reference>
<protein>
    <submittedName>
        <fullName evidence="1">OsmC-like protein superfamily protein</fullName>
    </submittedName>
</protein>
<dbReference type="InterPro" id="IPR015946">
    <property type="entry name" value="KH_dom-like_a/b"/>
</dbReference>
<organism evidence="1 2">
    <name type="scientific">Haloferax volcanii (strain ATCC 29605 / DSM 3757 / JCM 8879 / NBRC 14742 / NCIMB 2012 / VKM B-1768 / DS2)</name>
    <name type="common">Halobacterium volcanii</name>
    <dbReference type="NCBI Taxonomy" id="309800"/>
    <lineage>
        <taxon>Archaea</taxon>
        <taxon>Methanobacteriati</taxon>
        <taxon>Methanobacteriota</taxon>
        <taxon>Stenosarchaea group</taxon>
        <taxon>Halobacteria</taxon>
        <taxon>Halobacteriales</taxon>
        <taxon>Haloferacaceae</taxon>
        <taxon>Haloferax</taxon>
    </lineage>
</organism>
<sequence length="155" mass="16638">MSTEKSQTRNQTLTFAVAAAAESPTETRVSVRDFEFVVDEPESLGGANAGPNPVEYVLGALAGCLNVTAHVVAREMDLDVRDLEIAIEGDLNPATFMGKREDGRAGYQEIRVAVTADVDADAETIDAWLAAVEARCPVSDNLRNATPLALSFDRR</sequence>
<dbReference type="AlphaFoldDB" id="A0A384L4C7"/>
<dbReference type="Proteomes" id="UP000011532">
    <property type="component" value="Unassembled WGS sequence"/>
</dbReference>
<name>A0A384L4C7_HALVD</name>
<dbReference type="InterPro" id="IPR052924">
    <property type="entry name" value="OsmC/Ohr_hydroprdx_reductase"/>
</dbReference>
<reference evidence="1 2" key="2">
    <citation type="journal article" date="2014" name="PLoS Genet.">
        <title>Phylogenetically driven sequencing of extremely halophilic archaea reveals strategies for static and dynamic osmo-response.</title>
        <authorList>
            <person name="Becker E.A."/>
            <person name="Seitzer P.M."/>
            <person name="Tritt A."/>
            <person name="Larsen D."/>
            <person name="Krusor M."/>
            <person name="Yao A.I."/>
            <person name="Wu D."/>
            <person name="Madern D."/>
            <person name="Eisen J.A."/>
            <person name="Darling A.E."/>
            <person name="Facciotti M.T."/>
        </authorList>
    </citation>
    <scope>NUCLEOTIDE SEQUENCE [LARGE SCALE GENOMIC DNA]</scope>
    <source>
        <strain evidence="2">ATCC 29605 / DSM 3757 / JCM 8879 / NBRC 14742 / NCIMB 2012 / VKM B-1768 / DS2</strain>
    </source>
</reference>
<dbReference type="RefSeq" id="WP_004044337.1">
    <property type="nucleotide sequence ID" value="NC_013967.1"/>
</dbReference>
<dbReference type="OrthoDB" id="106754at2157"/>
<dbReference type="PANTHER" id="PTHR35368:SF1">
    <property type="entry name" value="HYDROPEROXIDE REDUCTASE"/>
    <property type="match status" value="1"/>
</dbReference>
<proteinExistence type="predicted"/>
<dbReference type="GeneID" id="8924991"/>